<dbReference type="Gramene" id="PRQ44759">
    <property type="protein sequence ID" value="PRQ44759"/>
    <property type="gene ID" value="RchiOBHm_Chr3g0482771"/>
</dbReference>
<dbReference type="InterPro" id="IPR039326">
    <property type="entry name" value="Patronus"/>
</dbReference>
<organism evidence="2 3">
    <name type="scientific">Rosa chinensis</name>
    <name type="common">China rose</name>
    <dbReference type="NCBI Taxonomy" id="74649"/>
    <lineage>
        <taxon>Eukaryota</taxon>
        <taxon>Viridiplantae</taxon>
        <taxon>Streptophyta</taxon>
        <taxon>Embryophyta</taxon>
        <taxon>Tracheophyta</taxon>
        <taxon>Spermatophyta</taxon>
        <taxon>Magnoliopsida</taxon>
        <taxon>eudicotyledons</taxon>
        <taxon>Gunneridae</taxon>
        <taxon>Pentapetalae</taxon>
        <taxon>rosids</taxon>
        <taxon>fabids</taxon>
        <taxon>Rosales</taxon>
        <taxon>Rosaceae</taxon>
        <taxon>Rosoideae</taxon>
        <taxon>Rosoideae incertae sedis</taxon>
        <taxon>Rosa</taxon>
    </lineage>
</organism>
<comment type="caution">
    <text evidence="2">The sequence shown here is derived from an EMBL/GenBank/DDBJ whole genome shotgun (WGS) entry which is preliminary data.</text>
</comment>
<gene>
    <name evidence="2" type="ORF">RchiOBHm_Chr3g0482771</name>
</gene>
<dbReference type="AlphaFoldDB" id="A0A2P6RE93"/>
<feature type="region of interest" description="Disordered" evidence="1">
    <location>
        <begin position="15"/>
        <end position="58"/>
    </location>
</feature>
<name>A0A2P6RE93_ROSCH</name>
<evidence type="ECO:0000313" key="2">
    <source>
        <dbReference type="EMBL" id="PRQ44759.1"/>
    </source>
</evidence>
<dbReference type="OrthoDB" id="1902316at2759"/>
<dbReference type="EMBL" id="PDCK01000041">
    <property type="protein sequence ID" value="PRQ44759.1"/>
    <property type="molecule type" value="Genomic_DNA"/>
</dbReference>
<dbReference type="OMA" id="DFCKHSA"/>
<dbReference type="GO" id="GO:0007346">
    <property type="term" value="P:regulation of mitotic cell cycle"/>
    <property type="evidence" value="ECO:0007669"/>
    <property type="project" value="InterPro"/>
</dbReference>
<evidence type="ECO:0000256" key="1">
    <source>
        <dbReference type="SAM" id="MobiDB-lite"/>
    </source>
</evidence>
<sequence length="225" mass="24680">MASTIGRLFQDQNLSVHSNGDSAVGKGGAKQQKKAGFGGRKPLGDVSNTGKPDFTKVSKKPALTNVSEIIADASNKKGLCKASDKVQTHGSRKALSDVSNTVKPPVHKKSSVVAQPPCGFEEEGYLHDHQQCIKSMRKANQMDQMDFFMTIQGSDSSKMLLSPCAVSQFRKVEPESSMRYLDLKEMPELSIKFDSSPHCKSPLSPTHTKSTWIWDDCDFQVMETP</sequence>
<evidence type="ECO:0000313" key="3">
    <source>
        <dbReference type="Proteomes" id="UP000238479"/>
    </source>
</evidence>
<dbReference type="Proteomes" id="UP000238479">
    <property type="component" value="Chromosome 3"/>
</dbReference>
<dbReference type="PANTHER" id="PTHR35125">
    <property type="entry name" value="NEURON NAVIGATOR 1-LIKE-RELATED"/>
    <property type="match status" value="1"/>
</dbReference>
<accession>A0A2P6RE93</accession>
<proteinExistence type="predicted"/>
<reference evidence="2 3" key="1">
    <citation type="journal article" date="2018" name="Nat. Genet.">
        <title>The Rosa genome provides new insights in the design of modern roses.</title>
        <authorList>
            <person name="Bendahmane M."/>
        </authorList>
    </citation>
    <scope>NUCLEOTIDE SEQUENCE [LARGE SCALE GENOMIC DNA]</scope>
    <source>
        <strain evidence="3">cv. Old Blush</strain>
    </source>
</reference>
<protein>
    <submittedName>
        <fullName evidence="2">Uncharacterized protein</fullName>
    </submittedName>
</protein>
<feature type="region of interest" description="Disordered" evidence="1">
    <location>
        <begin position="82"/>
        <end position="111"/>
    </location>
</feature>
<keyword evidence="3" id="KW-1185">Reference proteome</keyword>
<dbReference type="PANTHER" id="PTHR35125:SF2">
    <property type="entry name" value="PROTEIN PATRONUS 2-LIKE"/>
    <property type="match status" value="1"/>
</dbReference>